<evidence type="ECO:0000313" key="7">
    <source>
        <dbReference type="Proteomes" id="UP001140949"/>
    </source>
</evidence>
<dbReference type="InterPro" id="IPR000048">
    <property type="entry name" value="IQ_motif_EF-hand-BS"/>
</dbReference>
<dbReference type="Pfam" id="PF13178">
    <property type="entry name" value="DUF4005"/>
    <property type="match status" value="1"/>
</dbReference>
<name>A0AAX6EDA4_IRIPA</name>
<protein>
    <submittedName>
        <fullName evidence="6">Protein IQ-DOMAIN 31-like</fullName>
    </submittedName>
</protein>
<evidence type="ECO:0000256" key="3">
    <source>
        <dbReference type="ARBA" id="ARBA00024378"/>
    </source>
</evidence>
<feature type="compositionally biased region" description="Basic and acidic residues" evidence="4">
    <location>
        <begin position="296"/>
        <end position="308"/>
    </location>
</feature>
<proteinExistence type="inferred from homology"/>
<keyword evidence="1" id="KW-0112">Calmodulin-binding</keyword>
<evidence type="ECO:0000256" key="2">
    <source>
        <dbReference type="ARBA" id="ARBA00024341"/>
    </source>
</evidence>
<accession>A0AAX6EDA4</accession>
<organism evidence="6 7">
    <name type="scientific">Iris pallida</name>
    <name type="common">Sweet iris</name>
    <dbReference type="NCBI Taxonomy" id="29817"/>
    <lineage>
        <taxon>Eukaryota</taxon>
        <taxon>Viridiplantae</taxon>
        <taxon>Streptophyta</taxon>
        <taxon>Embryophyta</taxon>
        <taxon>Tracheophyta</taxon>
        <taxon>Spermatophyta</taxon>
        <taxon>Magnoliopsida</taxon>
        <taxon>Liliopsida</taxon>
        <taxon>Asparagales</taxon>
        <taxon>Iridaceae</taxon>
        <taxon>Iridoideae</taxon>
        <taxon>Irideae</taxon>
        <taxon>Iris</taxon>
    </lineage>
</organism>
<dbReference type="EMBL" id="JANAVB010037420">
    <property type="protein sequence ID" value="KAJ6801940.1"/>
    <property type="molecule type" value="Genomic_DNA"/>
</dbReference>
<comment type="similarity">
    <text evidence="2">Belongs to the IQD family.</text>
</comment>
<feature type="region of interest" description="Disordered" evidence="4">
    <location>
        <begin position="234"/>
        <end position="309"/>
    </location>
</feature>
<dbReference type="PROSITE" id="PS50096">
    <property type="entry name" value="IQ"/>
    <property type="match status" value="2"/>
</dbReference>
<gene>
    <name evidence="6" type="ORF">M6B38_192715</name>
</gene>
<feature type="compositionally biased region" description="Polar residues" evidence="4">
    <location>
        <begin position="438"/>
        <end position="462"/>
    </location>
</feature>
<dbReference type="Proteomes" id="UP001140949">
    <property type="component" value="Unassembled WGS sequence"/>
</dbReference>
<dbReference type="AlphaFoldDB" id="A0AAX6EDA4"/>
<dbReference type="PANTHER" id="PTHR32295:SF281">
    <property type="entry name" value="PROTEIN IQ-DOMAIN 31"/>
    <property type="match status" value="1"/>
</dbReference>
<dbReference type="InterPro" id="IPR025064">
    <property type="entry name" value="DUF4005"/>
</dbReference>
<evidence type="ECO:0000259" key="5">
    <source>
        <dbReference type="Pfam" id="PF13178"/>
    </source>
</evidence>
<comment type="caution">
    <text evidence="6">The sequence shown here is derived from an EMBL/GenBank/DDBJ whole genome shotgun (WGS) entry which is preliminary data.</text>
</comment>
<evidence type="ECO:0000256" key="1">
    <source>
        <dbReference type="ARBA" id="ARBA00022860"/>
    </source>
</evidence>
<sequence length="544" mass="59591">MGKSPGKWIKTLLFGKKATRSQGSKGRGASKAGTDKGCTVAKGPPVPTENSPVISEPVLVSTRNNGINPEFESGKPSSLGNDAPTIQVAEEQGTSGPGAETDPEKVREEQAAIKAQAAFRGFLARRAFHALRGIIKLQALVRGHLVRRQAVVTLHSMFGIIKLQALVRSQKVAKGVDSRKGKLYTNAFVCKLLSSSLVVMPLQIQYDQGEPNSVFIWMDRWTLSHFWDPPTLPKKTLDSKSQTRRGTYAMETESCRTKRNVRRNSSANVDPISNTNSELDKTKRNMKKLSSSCDTAPEHPQSELEKVKRNLRKITSSMVETSDRSEVESEKLSRSIKNTADSLSDAPHQIIDVSAENNRKDILLTPETKPDAEIASEAMPAEMPVDGSADNHPTPESHPLQSINKDENISPVNGELSLKEEQAFIENQKTDKRRASFSAKSEYTENGVQNSPKLPSYMQATESAKAKLRAQNSPSFGTDSAEKNGTTRRHSLPSSTNGKLTSHSPRTQRIIQAAGKAGMRGDRSLLASRDGSAADKTIQVEWRR</sequence>
<evidence type="ECO:0000313" key="6">
    <source>
        <dbReference type="EMBL" id="KAJ6801940.1"/>
    </source>
</evidence>
<reference evidence="6" key="1">
    <citation type="journal article" date="2023" name="GigaByte">
        <title>Genome assembly of the bearded iris, Iris pallida Lam.</title>
        <authorList>
            <person name="Bruccoleri R.E."/>
            <person name="Oakeley E.J."/>
            <person name="Faust A.M.E."/>
            <person name="Altorfer M."/>
            <person name="Dessus-Babus S."/>
            <person name="Burckhardt D."/>
            <person name="Oertli M."/>
            <person name="Naumann U."/>
            <person name="Petersen F."/>
            <person name="Wong J."/>
        </authorList>
    </citation>
    <scope>NUCLEOTIDE SEQUENCE</scope>
    <source>
        <strain evidence="6">GSM-AAB239-AS_SAM_17_03QT</strain>
    </source>
</reference>
<reference evidence="6" key="2">
    <citation type="submission" date="2023-04" db="EMBL/GenBank/DDBJ databases">
        <authorList>
            <person name="Bruccoleri R.E."/>
            <person name="Oakeley E.J."/>
            <person name="Faust A.-M."/>
            <person name="Dessus-Babus S."/>
            <person name="Altorfer M."/>
            <person name="Burckhardt D."/>
            <person name="Oertli M."/>
            <person name="Naumann U."/>
            <person name="Petersen F."/>
            <person name="Wong J."/>
        </authorList>
    </citation>
    <scope>NUCLEOTIDE SEQUENCE</scope>
    <source>
        <strain evidence="6">GSM-AAB239-AS_SAM_17_03QT</strain>
        <tissue evidence="6">Leaf</tissue>
    </source>
</reference>
<feature type="region of interest" description="Disordered" evidence="4">
    <location>
        <begin position="1"/>
        <end position="83"/>
    </location>
</feature>
<feature type="region of interest" description="Disordered" evidence="4">
    <location>
        <begin position="383"/>
        <end position="410"/>
    </location>
</feature>
<evidence type="ECO:0000256" key="4">
    <source>
        <dbReference type="SAM" id="MobiDB-lite"/>
    </source>
</evidence>
<feature type="compositionally biased region" description="Polar residues" evidence="4">
    <location>
        <begin position="492"/>
        <end position="510"/>
    </location>
</feature>
<dbReference type="GO" id="GO:0005516">
    <property type="term" value="F:calmodulin binding"/>
    <property type="evidence" value="ECO:0007669"/>
    <property type="project" value="UniProtKB-KW"/>
</dbReference>
<dbReference type="PANTHER" id="PTHR32295">
    <property type="entry name" value="IQ-DOMAIN 5-RELATED"/>
    <property type="match status" value="1"/>
</dbReference>
<keyword evidence="7" id="KW-1185">Reference proteome</keyword>
<comment type="subunit">
    <text evidence="3">Binds to multiple calmodulin (CaM) in the presence of Ca(2+) and CaM-like proteins.</text>
</comment>
<feature type="region of interest" description="Disordered" evidence="4">
    <location>
        <begin position="426"/>
        <end position="544"/>
    </location>
</feature>
<dbReference type="Pfam" id="PF00612">
    <property type="entry name" value="IQ"/>
    <property type="match status" value="2"/>
</dbReference>
<feature type="domain" description="DUF4005" evidence="5">
    <location>
        <begin position="436"/>
        <end position="520"/>
    </location>
</feature>
<feature type="compositionally biased region" description="Polar residues" evidence="4">
    <location>
        <begin position="263"/>
        <end position="277"/>
    </location>
</feature>
<dbReference type="SMART" id="SM00015">
    <property type="entry name" value="IQ"/>
    <property type="match status" value="2"/>
</dbReference>
<dbReference type="Gene3D" id="1.20.5.190">
    <property type="match status" value="1"/>
</dbReference>